<gene>
    <name evidence="4" type="ORF">STAS_19268</name>
</gene>
<organism evidence="4 5">
    <name type="scientific">Striga asiatica</name>
    <name type="common">Asiatic witchweed</name>
    <name type="synonym">Buchnera asiatica</name>
    <dbReference type="NCBI Taxonomy" id="4170"/>
    <lineage>
        <taxon>Eukaryota</taxon>
        <taxon>Viridiplantae</taxon>
        <taxon>Streptophyta</taxon>
        <taxon>Embryophyta</taxon>
        <taxon>Tracheophyta</taxon>
        <taxon>Spermatophyta</taxon>
        <taxon>Magnoliopsida</taxon>
        <taxon>eudicotyledons</taxon>
        <taxon>Gunneridae</taxon>
        <taxon>Pentapetalae</taxon>
        <taxon>asterids</taxon>
        <taxon>lamiids</taxon>
        <taxon>Lamiales</taxon>
        <taxon>Orobanchaceae</taxon>
        <taxon>Buchnereae</taxon>
        <taxon>Striga</taxon>
    </lineage>
</organism>
<evidence type="ECO:0000256" key="3">
    <source>
        <dbReference type="SAM" id="MobiDB-lite"/>
    </source>
</evidence>
<dbReference type="EMBL" id="BKCP01006360">
    <property type="protein sequence ID" value="GER42479.1"/>
    <property type="molecule type" value="Genomic_DNA"/>
</dbReference>
<comment type="similarity">
    <text evidence="1">Belongs to the UDP-glycosyltransferase family.</text>
</comment>
<dbReference type="Gene3D" id="3.40.50.2000">
    <property type="entry name" value="Glycogen Phosphorylase B"/>
    <property type="match status" value="2"/>
</dbReference>
<dbReference type="Proteomes" id="UP000325081">
    <property type="component" value="Unassembled WGS sequence"/>
</dbReference>
<keyword evidence="5" id="KW-1185">Reference proteome</keyword>
<name>A0A5A7QB55_STRAF</name>
<evidence type="ECO:0000313" key="4">
    <source>
        <dbReference type="EMBL" id="GER42479.1"/>
    </source>
</evidence>
<sequence length="241" mass="25419">MVGFLLLHGLRLSNPHVRRVLGSISATAATAFFLKMMTSIKNGGATVVSFKDMRDTLLKFSGLLPFPPSDVVALLLDRESTDYKIFQEYSHDVLNLDRIIVDTFESLEVMSWAPQVAVRTSVPMLLWPLYTEQKLNRAVLVEEVQLRMEMAEDGLICGGGGGRAAVEEADGGGGGGEEGGKAELGGGGSHGRRRFTKPADAGGGGGDVSEGEPEGASGKRQLTKPAEEGGGDGDLAEPIAC</sequence>
<evidence type="ECO:0000256" key="2">
    <source>
        <dbReference type="ARBA" id="ARBA00022676"/>
    </source>
</evidence>
<dbReference type="GO" id="GO:0035251">
    <property type="term" value="F:UDP-glucosyltransferase activity"/>
    <property type="evidence" value="ECO:0007669"/>
    <property type="project" value="InterPro"/>
</dbReference>
<proteinExistence type="inferred from homology"/>
<keyword evidence="2" id="KW-0328">Glycosyltransferase</keyword>
<dbReference type="PANTHER" id="PTHR48048">
    <property type="entry name" value="GLYCOSYLTRANSFERASE"/>
    <property type="match status" value="1"/>
</dbReference>
<reference evidence="5" key="1">
    <citation type="journal article" date="2019" name="Curr. Biol.">
        <title>Genome Sequence of Striga asiatica Provides Insight into the Evolution of Plant Parasitism.</title>
        <authorList>
            <person name="Yoshida S."/>
            <person name="Kim S."/>
            <person name="Wafula E.K."/>
            <person name="Tanskanen J."/>
            <person name="Kim Y.M."/>
            <person name="Honaas L."/>
            <person name="Yang Z."/>
            <person name="Spallek T."/>
            <person name="Conn C.E."/>
            <person name="Ichihashi Y."/>
            <person name="Cheong K."/>
            <person name="Cui S."/>
            <person name="Der J.P."/>
            <person name="Gundlach H."/>
            <person name="Jiao Y."/>
            <person name="Hori C."/>
            <person name="Ishida J.K."/>
            <person name="Kasahara H."/>
            <person name="Kiba T."/>
            <person name="Kim M.S."/>
            <person name="Koo N."/>
            <person name="Laohavisit A."/>
            <person name="Lee Y.H."/>
            <person name="Lumba S."/>
            <person name="McCourt P."/>
            <person name="Mortimer J.C."/>
            <person name="Mutuku J.M."/>
            <person name="Nomura T."/>
            <person name="Sasaki-Sekimoto Y."/>
            <person name="Seto Y."/>
            <person name="Wang Y."/>
            <person name="Wakatake T."/>
            <person name="Sakakibara H."/>
            <person name="Demura T."/>
            <person name="Yamaguchi S."/>
            <person name="Yoneyama K."/>
            <person name="Manabe R.I."/>
            <person name="Nelson D.C."/>
            <person name="Schulman A.H."/>
            <person name="Timko M.P."/>
            <person name="dePamphilis C.W."/>
            <person name="Choi D."/>
            <person name="Shirasu K."/>
        </authorList>
    </citation>
    <scope>NUCLEOTIDE SEQUENCE [LARGE SCALE GENOMIC DNA]</scope>
    <source>
        <strain evidence="5">cv. UVA1</strain>
    </source>
</reference>
<dbReference type="PANTHER" id="PTHR48048:SF30">
    <property type="entry name" value="GLYCOSYLTRANSFERASE"/>
    <property type="match status" value="1"/>
</dbReference>
<dbReference type="InterPro" id="IPR050481">
    <property type="entry name" value="UDP-glycosyltransf_plant"/>
</dbReference>
<dbReference type="AlphaFoldDB" id="A0A5A7QB55"/>
<feature type="compositionally biased region" description="Gly residues" evidence="3">
    <location>
        <begin position="171"/>
        <end position="189"/>
    </location>
</feature>
<feature type="region of interest" description="Disordered" evidence="3">
    <location>
        <begin position="164"/>
        <end position="241"/>
    </location>
</feature>
<evidence type="ECO:0000313" key="5">
    <source>
        <dbReference type="Proteomes" id="UP000325081"/>
    </source>
</evidence>
<comment type="caution">
    <text evidence="4">The sequence shown here is derived from an EMBL/GenBank/DDBJ whole genome shotgun (WGS) entry which is preliminary data.</text>
</comment>
<dbReference type="SUPFAM" id="SSF53756">
    <property type="entry name" value="UDP-Glycosyltransferase/glycogen phosphorylase"/>
    <property type="match status" value="1"/>
</dbReference>
<accession>A0A5A7QB55</accession>
<keyword evidence="4" id="KW-0808">Transferase</keyword>
<evidence type="ECO:0000256" key="1">
    <source>
        <dbReference type="ARBA" id="ARBA00009995"/>
    </source>
</evidence>
<protein>
    <submittedName>
        <fullName evidence="4">UDP-Glycosyltransferase superfamily protein</fullName>
    </submittedName>
</protein>